<organism evidence="2 3">
    <name type="scientific">Thelonectria olida</name>
    <dbReference type="NCBI Taxonomy" id="1576542"/>
    <lineage>
        <taxon>Eukaryota</taxon>
        <taxon>Fungi</taxon>
        <taxon>Dikarya</taxon>
        <taxon>Ascomycota</taxon>
        <taxon>Pezizomycotina</taxon>
        <taxon>Sordariomycetes</taxon>
        <taxon>Hypocreomycetidae</taxon>
        <taxon>Hypocreales</taxon>
        <taxon>Nectriaceae</taxon>
        <taxon>Thelonectria</taxon>
    </lineage>
</organism>
<feature type="transmembrane region" description="Helical" evidence="1">
    <location>
        <begin position="1090"/>
        <end position="1110"/>
    </location>
</feature>
<name>A0A9P8WD18_9HYPO</name>
<dbReference type="Proteomes" id="UP000777438">
    <property type="component" value="Unassembled WGS sequence"/>
</dbReference>
<feature type="transmembrane region" description="Helical" evidence="1">
    <location>
        <begin position="159"/>
        <end position="176"/>
    </location>
</feature>
<sequence length="1193" mass="132688">MESSTRLGTPKPGEKSAMISDIEATPRSSLNKPTAGWTGWKPLSLSKTVLICFIIITLGLAAAIEALAQLSHSRGGLALSISFDHIPRSAMITYLYVPNIIAVLYSLIWNWIDLDVKRLQPWFELSKSNGAAAKDTLFLDYPSQFAALVPFHALRRRHWPVFFSGSTLILIFWVLTPIQSSLLGIGTTTRIEPVNITSRFPLPAPSKQDGLAKGIFLHTAYDVMWLDQPYPAFTTPEYALSPYYIGGGVGVAYPAKNWLAATTKFWAELDCSQYGVALNYTNREQAKYDLTLEKGCSPTSSFFSNDEGKSMLYAMRHRCDPYDISPTSGAIIQVAKPIEKKETKIYFNMTALYCQPSYYKQEVMATVTQDYVPIDDSIQGLSKPVKLTEGEFNATLFATHLEHSNNNEITPSDVDYPYAYPIDIRPKFLMSNITVRWNPMMPAFAFVGRNDSFDDYFDPSKLEAAFRGAYKQLFSLAIASSVTNGSAALNHTATMTVHQTGIVASRVLSAVSEALLLLIALTTAIIIYYCHISPCNLRSNPSSIGRVMEIVHHSAGIKEAFHQTDTADEDALVARFVGTRCQLHGDSLEVASSHKELPTVQKDAYKPVKPFILRRESGVTFAAVLVGFLISLAYLKSKEEQLHGLPRPSTSFEVLQLLENYLPTILATLLEPFWILLTRTLCVIQPFKDMWAGKASPAASVNATYTSVPPQLVFLRAIKSRHFVLALLCAVTLLANVLAVTFGALFNEKSMMASYDQSFQPLYQSRVNLTQESWSSESMSLSLKGHLYITMANMSSGTPLPAWLSPEWYFEPHTIVGVDGMNTSDTFTFSTRGYGADANCSALGPLTISNTFENDEETNANTTCHDLLSRAKGMMAAGFGKVERPDWWRADVKGRAAMNMAFANGVGEYEGTCYREVMVAWGRKPEGSYKTANPTASFALCRPSFRTAMFNVTVDRSGHILKYQQTGKNESDLGYSQSFNGTSWVMYNMMAQRNTIGHLDGYRWTTDTYTRDWMSYLMMLTRGSRDFLDPDRSVPDPKEMLSTIDTVYGRLFAAFLSTNPMLLTAAGDDAPTVWGSRLAPETRIFMDRTAFIISMAVLAIDIAVTVIVFAQRSYFVLPRMPSSIGSIMAYVAPSRAVKHGDRASWWEDKTFSFGRYEGHDGETHVGIEVDPYVVSMDKSMLEEKQSLLGRIFH</sequence>
<evidence type="ECO:0000313" key="3">
    <source>
        <dbReference type="Proteomes" id="UP000777438"/>
    </source>
</evidence>
<feature type="transmembrane region" description="Helical" evidence="1">
    <location>
        <begin position="661"/>
        <end position="684"/>
    </location>
</feature>
<keyword evidence="3" id="KW-1185">Reference proteome</keyword>
<reference evidence="2 3" key="1">
    <citation type="journal article" date="2021" name="Nat. Commun.">
        <title>Genetic determinants of endophytism in the Arabidopsis root mycobiome.</title>
        <authorList>
            <person name="Mesny F."/>
            <person name="Miyauchi S."/>
            <person name="Thiergart T."/>
            <person name="Pickel B."/>
            <person name="Atanasova L."/>
            <person name="Karlsson M."/>
            <person name="Huettel B."/>
            <person name="Barry K.W."/>
            <person name="Haridas S."/>
            <person name="Chen C."/>
            <person name="Bauer D."/>
            <person name="Andreopoulos W."/>
            <person name="Pangilinan J."/>
            <person name="LaButti K."/>
            <person name="Riley R."/>
            <person name="Lipzen A."/>
            <person name="Clum A."/>
            <person name="Drula E."/>
            <person name="Henrissat B."/>
            <person name="Kohler A."/>
            <person name="Grigoriev I.V."/>
            <person name="Martin F.M."/>
            <person name="Hacquard S."/>
        </authorList>
    </citation>
    <scope>NUCLEOTIDE SEQUENCE [LARGE SCALE GENOMIC DNA]</scope>
    <source>
        <strain evidence="2 3">MPI-CAGE-CH-0241</strain>
    </source>
</reference>
<keyword evidence="1" id="KW-0812">Transmembrane</keyword>
<dbReference type="InterPro" id="IPR021840">
    <property type="entry name" value="DUF3433"/>
</dbReference>
<dbReference type="AlphaFoldDB" id="A0A9P8WD18"/>
<evidence type="ECO:0000256" key="1">
    <source>
        <dbReference type="SAM" id="Phobius"/>
    </source>
</evidence>
<keyword evidence="1" id="KW-0472">Membrane</keyword>
<dbReference type="Pfam" id="PF11915">
    <property type="entry name" value="DUF3433"/>
    <property type="match status" value="2"/>
</dbReference>
<dbReference type="OrthoDB" id="3248909at2759"/>
<evidence type="ECO:0000313" key="2">
    <source>
        <dbReference type="EMBL" id="KAH6895921.1"/>
    </source>
</evidence>
<feature type="transmembrane region" description="Helical" evidence="1">
    <location>
        <begin position="618"/>
        <end position="635"/>
    </location>
</feature>
<dbReference type="PANTHER" id="PTHR37544:SF3">
    <property type="entry name" value="SPRAY"/>
    <property type="match status" value="1"/>
</dbReference>
<keyword evidence="1" id="KW-1133">Transmembrane helix</keyword>
<dbReference type="EMBL" id="JAGPYM010000004">
    <property type="protein sequence ID" value="KAH6895921.1"/>
    <property type="molecule type" value="Genomic_DNA"/>
</dbReference>
<gene>
    <name evidence="2" type="ORF">B0T10DRAFT_558091</name>
</gene>
<feature type="transmembrane region" description="Helical" evidence="1">
    <location>
        <begin position="507"/>
        <end position="530"/>
    </location>
</feature>
<feature type="transmembrane region" description="Helical" evidence="1">
    <location>
        <begin position="723"/>
        <end position="746"/>
    </location>
</feature>
<feature type="transmembrane region" description="Helical" evidence="1">
    <location>
        <begin position="91"/>
        <end position="112"/>
    </location>
</feature>
<protein>
    <submittedName>
        <fullName evidence="2">Uncharacterized protein</fullName>
    </submittedName>
</protein>
<feature type="transmembrane region" description="Helical" evidence="1">
    <location>
        <begin position="49"/>
        <end position="71"/>
    </location>
</feature>
<proteinExistence type="predicted"/>
<accession>A0A9P8WD18</accession>
<comment type="caution">
    <text evidence="2">The sequence shown here is derived from an EMBL/GenBank/DDBJ whole genome shotgun (WGS) entry which is preliminary data.</text>
</comment>
<dbReference type="PANTHER" id="PTHR37544">
    <property type="entry name" value="SPRAY-RELATED"/>
    <property type="match status" value="1"/>
</dbReference>